<dbReference type="Proteomes" id="UP000299102">
    <property type="component" value="Unassembled WGS sequence"/>
</dbReference>
<comment type="caution">
    <text evidence="1">The sequence shown here is derived from an EMBL/GenBank/DDBJ whole genome shotgun (WGS) entry which is preliminary data.</text>
</comment>
<protein>
    <submittedName>
        <fullName evidence="1">Uncharacterized protein</fullName>
    </submittedName>
</protein>
<sequence length="131" mass="14406">MLTGHLHSSFHSFNSTHCIPRRASSVTRRIECRVRGPPLPCSALADQSEGSDVALLDRPTTSRLHLGGRRAAAGAEHGHPPFNATGKRHGAAQRTLTTAAPRRNGFAVKMKNTYILLIKILIKTYKRAFRL</sequence>
<reference evidence="1 2" key="1">
    <citation type="journal article" date="2019" name="Commun. Biol.">
        <title>The bagworm genome reveals a unique fibroin gene that provides high tensile strength.</title>
        <authorList>
            <person name="Kono N."/>
            <person name="Nakamura H."/>
            <person name="Ohtoshi R."/>
            <person name="Tomita M."/>
            <person name="Numata K."/>
            <person name="Arakawa K."/>
        </authorList>
    </citation>
    <scope>NUCLEOTIDE SEQUENCE [LARGE SCALE GENOMIC DNA]</scope>
</reference>
<evidence type="ECO:0000313" key="2">
    <source>
        <dbReference type="Proteomes" id="UP000299102"/>
    </source>
</evidence>
<evidence type="ECO:0000313" key="1">
    <source>
        <dbReference type="EMBL" id="GBP31062.1"/>
    </source>
</evidence>
<dbReference type="EMBL" id="BGZK01000241">
    <property type="protein sequence ID" value="GBP31062.1"/>
    <property type="molecule type" value="Genomic_DNA"/>
</dbReference>
<accession>A0A4C1UYN0</accession>
<dbReference type="AlphaFoldDB" id="A0A4C1UYN0"/>
<gene>
    <name evidence="1" type="ORF">EVAR_77357_1</name>
</gene>
<keyword evidence="2" id="KW-1185">Reference proteome</keyword>
<proteinExistence type="predicted"/>
<organism evidence="1 2">
    <name type="scientific">Eumeta variegata</name>
    <name type="common">Bagworm moth</name>
    <name type="synonym">Eumeta japonica</name>
    <dbReference type="NCBI Taxonomy" id="151549"/>
    <lineage>
        <taxon>Eukaryota</taxon>
        <taxon>Metazoa</taxon>
        <taxon>Ecdysozoa</taxon>
        <taxon>Arthropoda</taxon>
        <taxon>Hexapoda</taxon>
        <taxon>Insecta</taxon>
        <taxon>Pterygota</taxon>
        <taxon>Neoptera</taxon>
        <taxon>Endopterygota</taxon>
        <taxon>Lepidoptera</taxon>
        <taxon>Glossata</taxon>
        <taxon>Ditrysia</taxon>
        <taxon>Tineoidea</taxon>
        <taxon>Psychidae</taxon>
        <taxon>Oiketicinae</taxon>
        <taxon>Eumeta</taxon>
    </lineage>
</organism>
<name>A0A4C1UYN0_EUMVA</name>